<comment type="caution">
    <text evidence="1">The sequence shown here is derived from an EMBL/GenBank/DDBJ whole genome shotgun (WGS) entry which is preliminary data.</text>
</comment>
<accession>A0AAV7TBY8</accession>
<evidence type="ECO:0000313" key="2">
    <source>
        <dbReference type="Proteomes" id="UP001066276"/>
    </source>
</evidence>
<evidence type="ECO:0000313" key="1">
    <source>
        <dbReference type="EMBL" id="KAJ1173953.1"/>
    </source>
</evidence>
<keyword evidence="2" id="KW-1185">Reference proteome</keyword>
<gene>
    <name evidence="1" type="ORF">NDU88_005777</name>
</gene>
<dbReference type="EMBL" id="JANPWB010000007">
    <property type="protein sequence ID" value="KAJ1173953.1"/>
    <property type="molecule type" value="Genomic_DNA"/>
</dbReference>
<sequence length="97" mass="10400">MPGCHGDESVLQRQLRGAGKREALILVIEINSTSINFDLTCLNNERKNICCNVIVERARSGGARALDGSDAGLPRRRVRVAAAVTGSRQEGSADPCH</sequence>
<organism evidence="1 2">
    <name type="scientific">Pleurodeles waltl</name>
    <name type="common">Iberian ribbed newt</name>
    <dbReference type="NCBI Taxonomy" id="8319"/>
    <lineage>
        <taxon>Eukaryota</taxon>
        <taxon>Metazoa</taxon>
        <taxon>Chordata</taxon>
        <taxon>Craniata</taxon>
        <taxon>Vertebrata</taxon>
        <taxon>Euteleostomi</taxon>
        <taxon>Amphibia</taxon>
        <taxon>Batrachia</taxon>
        <taxon>Caudata</taxon>
        <taxon>Salamandroidea</taxon>
        <taxon>Salamandridae</taxon>
        <taxon>Pleurodelinae</taxon>
        <taxon>Pleurodeles</taxon>
    </lineage>
</organism>
<dbReference type="AlphaFoldDB" id="A0AAV7TBY8"/>
<protein>
    <submittedName>
        <fullName evidence="1">Uncharacterized protein</fullName>
    </submittedName>
</protein>
<name>A0AAV7TBY8_PLEWA</name>
<reference evidence="1" key="1">
    <citation type="journal article" date="2022" name="bioRxiv">
        <title>Sequencing and chromosome-scale assembly of the giantPleurodeles waltlgenome.</title>
        <authorList>
            <person name="Brown T."/>
            <person name="Elewa A."/>
            <person name="Iarovenko S."/>
            <person name="Subramanian E."/>
            <person name="Araus A.J."/>
            <person name="Petzold A."/>
            <person name="Susuki M."/>
            <person name="Suzuki K.-i.T."/>
            <person name="Hayashi T."/>
            <person name="Toyoda A."/>
            <person name="Oliveira C."/>
            <person name="Osipova E."/>
            <person name="Leigh N.D."/>
            <person name="Simon A."/>
            <person name="Yun M.H."/>
        </authorList>
    </citation>
    <scope>NUCLEOTIDE SEQUENCE</scope>
    <source>
        <strain evidence="1">20211129_DDA</strain>
        <tissue evidence="1">Liver</tissue>
    </source>
</reference>
<proteinExistence type="predicted"/>
<dbReference type="Proteomes" id="UP001066276">
    <property type="component" value="Chromosome 4_1"/>
</dbReference>